<dbReference type="Gene3D" id="6.10.140.2220">
    <property type="match status" value="1"/>
</dbReference>
<protein>
    <recommendedName>
        <fullName evidence="1">SET domain-containing protein</fullName>
    </recommendedName>
</protein>
<dbReference type="AlphaFoldDB" id="A0A0U9HRV8"/>
<name>A0A0U9HRV8_KLENI</name>
<dbReference type="STRING" id="105231.A0A0U9HRV8"/>
<accession>A0A0U9HRV8</accession>
<sequence length="318" mass="35590">MGRDTQLESNPSPFFEEFAEGLPLTVRASATAGRGMYAAEEIAAGEVIQDAAPIVAHPTLNNIDKCCYLCLKYTQEGVRYYPDGVKSPAEGKLRPSFCSEACALYAEDQFYGVEQQANWTKLVEHGREHGLRFPLLVARLACMVLSEAAEPDVLRPLCFVKTDPTPPEWVEEHSIVYQALRRSGQSDEALRFLTLDWYVSVIARMHLNSFQVDIVRPLDPSDLFAAASDAAAGHGSAGSAVYLLPSMYNHSCEPSVDIHWPRDAIARFEARRDIQEGEELTITYIDASLPVETRQKHLEWAYGFRCQCQRCQDEKEPP</sequence>
<dbReference type="OMA" id="YIDASMN"/>
<dbReference type="PANTHER" id="PTHR12197">
    <property type="entry name" value="HISTONE-LYSINE N-METHYLTRANSFERASE SMYD"/>
    <property type="match status" value="1"/>
</dbReference>
<evidence type="ECO:0000313" key="3">
    <source>
        <dbReference type="Proteomes" id="UP000054558"/>
    </source>
</evidence>
<dbReference type="PROSITE" id="PS50280">
    <property type="entry name" value="SET"/>
    <property type="match status" value="1"/>
</dbReference>
<keyword evidence="3" id="KW-1185">Reference proteome</keyword>
<dbReference type="InterPro" id="IPR046341">
    <property type="entry name" value="SET_dom_sf"/>
</dbReference>
<dbReference type="InterPro" id="IPR050869">
    <property type="entry name" value="H3K4_H4K5_MeTrfase"/>
</dbReference>
<dbReference type="PANTHER" id="PTHR12197:SF298">
    <property type="entry name" value="HISTONE-LYSINE N-METHYLTRANSFERASE ATXR4"/>
    <property type="match status" value="1"/>
</dbReference>
<dbReference type="Gene3D" id="1.10.220.160">
    <property type="match status" value="1"/>
</dbReference>
<feature type="domain" description="SET" evidence="1">
    <location>
        <begin position="22"/>
        <end position="285"/>
    </location>
</feature>
<dbReference type="Pfam" id="PF00856">
    <property type="entry name" value="SET"/>
    <property type="match status" value="1"/>
</dbReference>
<proteinExistence type="predicted"/>
<dbReference type="OrthoDB" id="438641at2759"/>
<dbReference type="SMART" id="SM00317">
    <property type="entry name" value="SET"/>
    <property type="match status" value="1"/>
</dbReference>
<dbReference type="Proteomes" id="UP000054558">
    <property type="component" value="Unassembled WGS sequence"/>
</dbReference>
<dbReference type="SUPFAM" id="SSF82199">
    <property type="entry name" value="SET domain"/>
    <property type="match status" value="1"/>
</dbReference>
<evidence type="ECO:0000313" key="2">
    <source>
        <dbReference type="EMBL" id="GAQ80581.1"/>
    </source>
</evidence>
<dbReference type="CDD" id="cd20071">
    <property type="entry name" value="SET_SMYD"/>
    <property type="match status" value="1"/>
</dbReference>
<dbReference type="Gene3D" id="2.170.270.10">
    <property type="entry name" value="SET domain"/>
    <property type="match status" value="1"/>
</dbReference>
<evidence type="ECO:0000259" key="1">
    <source>
        <dbReference type="PROSITE" id="PS50280"/>
    </source>
</evidence>
<gene>
    <name evidence="2" type="ORF">KFL_000570280</name>
</gene>
<dbReference type="EMBL" id="DF237006">
    <property type="protein sequence ID" value="GAQ80581.1"/>
    <property type="molecule type" value="Genomic_DNA"/>
</dbReference>
<reference evidence="2 3" key="1">
    <citation type="journal article" date="2014" name="Nat. Commun.">
        <title>Klebsormidium flaccidum genome reveals primary factors for plant terrestrial adaptation.</title>
        <authorList>
            <person name="Hori K."/>
            <person name="Maruyama F."/>
            <person name="Fujisawa T."/>
            <person name="Togashi T."/>
            <person name="Yamamoto N."/>
            <person name="Seo M."/>
            <person name="Sato S."/>
            <person name="Yamada T."/>
            <person name="Mori H."/>
            <person name="Tajima N."/>
            <person name="Moriyama T."/>
            <person name="Ikeuchi M."/>
            <person name="Watanabe M."/>
            <person name="Wada H."/>
            <person name="Kobayashi K."/>
            <person name="Saito M."/>
            <person name="Masuda T."/>
            <person name="Sasaki-Sekimoto Y."/>
            <person name="Mashiguchi K."/>
            <person name="Awai K."/>
            <person name="Shimojima M."/>
            <person name="Masuda S."/>
            <person name="Iwai M."/>
            <person name="Nobusawa T."/>
            <person name="Narise T."/>
            <person name="Kondo S."/>
            <person name="Saito H."/>
            <person name="Sato R."/>
            <person name="Murakawa M."/>
            <person name="Ihara Y."/>
            <person name="Oshima-Yamada Y."/>
            <person name="Ohtaka K."/>
            <person name="Satoh M."/>
            <person name="Sonobe K."/>
            <person name="Ishii M."/>
            <person name="Ohtani R."/>
            <person name="Kanamori-Sato M."/>
            <person name="Honoki R."/>
            <person name="Miyazaki D."/>
            <person name="Mochizuki H."/>
            <person name="Umetsu J."/>
            <person name="Higashi K."/>
            <person name="Shibata D."/>
            <person name="Kamiya Y."/>
            <person name="Sato N."/>
            <person name="Nakamura Y."/>
            <person name="Tabata S."/>
            <person name="Ida S."/>
            <person name="Kurokawa K."/>
            <person name="Ohta H."/>
        </authorList>
    </citation>
    <scope>NUCLEOTIDE SEQUENCE [LARGE SCALE GENOMIC DNA]</scope>
    <source>
        <strain evidence="2 3">NIES-2285</strain>
    </source>
</reference>
<organism evidence="2 3">
    <name type="scientific">Klebsormidium nitens</name>
    <name type="common">Green alga</name>
    <name type="synonym">Ulothrix nitens</name>
    <dbReference type="NCBI Taxonomy" id="105231"/>
    <lineage>
        <taxon>Eukaryota</taxon>
        <taxon>Viridiplantae</taxon>
        <taxon>Streptophyta</taxon>
        <taxon>Klebsormidiophyceae</taxon>
        <taxon>Klebsormidiales</taxon>
        <taxon>Klebsormidiaceae</taxon>
        <taxon>Klebsormidium</taxon>
    </lineage>
</organism>
<dbReference type="InterPro" id="IPR001214">
    <property type="entry name" value="SET_dom"/>
</dbReference>
<dbReference type="GO" id="GO:0005634">
    <property type="term" value="C:nucleus"/>
    <property type="evidence" value="ECO:0000318"/>
    <property type="project" value="GO_Central"/>
</dbReference>